<dbReference type="AlphaFoldDB" id="A0A834Q3Y8"/>
<accession>A0A834Q3Y8</accession>
<evidence type="ECO:0000313" key="2">
    <source>
        <dbReference type="EMBL" id="KAF7470659.1"/>
    </source>
</evidence>
<evidence type="ECO:0000256" key="1">
    <source>
        <dbReference type="SAM" id="MobiDB-lite"/>
    </source>
</evidence>
<comment type="caution">
    <text evidence="2">The sequence shown here is derived from an EMBL/GenBank/DDBJ whole genome shotgun (WGS) entry which is preliminary data.</text>
</comment>
<dbReference type="EMBL" id="WJEC01007058">
    <property type="protein sequence ID" value="KAF7470659.1"/>
    <property type="molecule type" value="Genomic_DNA"/>
</dbReference>
<gene>
    <name evidence="2" type="ORF">GHT09_018008</name>
</gene>
<evidence type="ECO:0000313" key="3">
    <source>
        <dbReference type="Proteomes" id="UP000662637"/>
    </source>
</evidence>
<proteinExistence type="predicted"/>
<sequence length="262" mass="27574">MAQKEGDLYGVKRHRATPACVTLPVGPRGGPTDRAAPRLSTRDLGAFGFREATCASVRRRPAAGLSCPLATHSPGRPSTRARPPARLPCHPREPATAAGPGGRAGRLARATEPRLRGRRGGGQAGRFRFRAWPRRLPAVTEAADWAPARGGAPGFASLGRGAVPRSARVGFPERWREAVTVPELAAGWRRARRTAAGDGAGPGPRRPGPTGCRSTRTGWTCGSSCSWTCCSSSSCTFCPDGFADIPRSLDCGVNSENELQSS</sequence>
<name>A0A834Q3Y8_MARMO</name>
<feature type="region of interest" description="Disordered" evidence="1">
    <location>
        <begin position="192"/>
        <end position="215"/>
    </location>
</feature>
<protein>
    <submittedName>
        <fullName evidence="2">Uncharacterized protein</fullName>
    </submittedName>
</protein>
<reference evidence="2" key="1">
    <citation type="submission" date="2020-08" db="EMBL/GenBank/DDBJ databases">
        <authorList>
            <person name="Shumante A."/>
            <person name="Zimin A.V."/>
            <person name="Puiu D."/>
            <person name="Salzberg S.L."/>
        </authorList>
    </citation>
    <scope>NUCLEOTIDE SEQUENCE</scope>
    <source>
        <strain evidence="2">WC2-LM</strain>
        <tissue evidence="2">Liver</tissue>
    </source>
</reference>
<organism evidence="2 3">
    <name type="scientific">Marmota monax</name>
    <name type="common">Woodchuck</name>
    <dbReference type="NCBI Taxonomy" id="9995"/>
    <lineage>
        <taxon>Eukaryota</taxon>
        <taxon>Metazoa</taxon>
        <taxon>Chordata</taxon>
        <taxon>Craniata</taxon>
        <taxon>Vertebrata</taxon>
        <taxon>Euteleostomi</taxon>
        <taxon>Mammalia</taxon>
        <taxon>Eutheria</taxon>
        <taxon>Euarchontoglires</taxon>
        <taxon>Glires</taxon>
        <taxon>Rodentia</taxon>
        <taxon>Sciuromorpha</taxon>
        <taxon>Sciuridae</taxon>
        <taxon>Xerinae</taxon>
        <taxon>Marmotini</taxon>
        <taxon>Marmota</taxon>
    </lineage>
</organism>
<feature type="region of interest" description="Disordered" evidence="1">
    <location>
        <begin position="68"/>
        <end position="124"/>
    </location>
</feature>
<dbReference type="Proteomes" id="UP000662637">
    <property type="component" value="Unassembled WGS sequence"/>
</dbReference>